<organism evidence="1 2">
    <name type="scientific">Sphaerobolus stellatus (strain SS14)</name>
    <dbReference type="NCBI Taxonomy" id="990650"/>
    <lineage>
        <taxon>Eukaryota</taxon>
        <taxon>Fungi</taxon>
        <taxon>Dikarya</taxon>
        <taxon>Basidiomycota</taxon>
        <taxon>Agaricomycotina</taxon>
        <taxon>Agaricomycetes</taxon>
        <taxon>Phallomycetidae</taxon>
        <taxon>Geastrales</taxon>
        <taxon>Sphaerobolaceae</taxon>
        <taxon>Sphaerobolus</taxon>
    </lineage>
</organism>
<evidence type="ECO:0000313" key="2">
    <source>
        <dbReference type="Proteomes" id="UP000054279"/>
    </source>
</evidence>
<accession>A0A0C9UA23</accession>
<reference evidence="1 2" key="1">
    <citation type="submission" date="2014-06" db="EMBL/GenBank/DDBJ databases">
        <title>Evolutionary Origins and Diversification of the Mycorrhizal Mutualists.</title>
        <authorList>
            <consortium name="DOE Joint Genome Institute"/>
            <consortium name="Mycorrhizal Genomics Consortium"/>
            <person name="Kohler A."/>
            <person name="Kuo A."/>
            <person name="Nagy L.G."/>
            <person name="Floudas D."/>
            <person name="Copeland A."/>
            <person name="Barry K.W."/>
            <person name="Cichocki N."/>
            <person name="Veneault-Fourrey C."/>
            <person name="LaButti K."/>
            <person name="Lindquist E.A."/>
            <person name="Lipzen A."/>
            <person name="Lundell T."/>
            <person name="Morin E."/>
            <person name="Murat C."/>
            <person name="Riley R."/>
            <person name="Ohm R."/>
            <person name="Sun H."/>
            <person name="Tunlid A."/>
            <person name="Henrissat B."/>
            <person name="Grigoriev I.V."/>
            <person name="Hibbett D.S."/>
            <person name="Martin F."/>
        </authorList>
    </citation>
    <scope>NUCLEOTIDE SEQUENCE [LARGE SCALE GENOMIC DNA]</scope>
    <source>
        <strain evidence="1 2">SS14</strain>
    </source>
</reference>
<keyword evidence="2" id="KW-1185">Reference proteome</keyword>
<dbReference type="AlphaFoldDB" id="A0A0C9UA23"/>
<dbReference type="EMBL" id="KN837243">
    <property type="protein sequence ID" value="KIJ31384.1"/>
    <property type="molecule type" value="Genomic_DNA"/>
</dbReference>
<sequence>MPATPRWFPFSNPAYPLIIHSDTSDIYMKAALNTTILMRTLFPDKWHNVLRIDFTNFVARLLTVSLQEPLISRPHLNFITFHTLFLLHDLRLRNYEPPFGISDVYSLFMGAYLLTMSLFSATFDFKWDVWAYFTNHRFSRTRLLRIHRILIPKFLMDPLIPPERIAAFEVRFIELHSKSALHVLLGMAPTERDAGMYELCFQTIFRKEEFPFRYGMQFRHFINYVLHSTYDSLTCSPNQLFKPTCWLVRKIKENVFINPRLQQRNPLAYRDVYVIFLVSYKVSYQFFCAEPPLVSWVCLANMVDIWSLHRLDEIEASIPTDTRQQFMTIFLPSLTLR</sequence>
<name>A0A0C9UA23_SPHS4</name>
<protein>
    <submittedName>
        <fullName evidence="1">Unplaced genomic scaffold SPHSTscaffold_168, whole genome shotgun sequence</fullName>
    </submittedName>
</protein>
<gene>
    <name evidence="1" type="ORF">M422DRAFT_783779</name>
</gene>
<dbReference type="HOGENOM" id="CLU_824307_0_0_1"/>
<proteinExistence type="predicted"/>
<dbReference type="Proteomes" id="UP000054279">
    <property type="component" value="Unassembled WGS sequence"/>
</dbReference>
<evidence type="ECO:0000313" key="1">
    <source>
        <dbReference type="EMBL" id="KIJ31384.1"/>
    </source>
</evidence>